<dbReference type="AlphaFoldDB" id="A0AAD7U0M8"/>
<reference evidence="3" key="1">
    <citation type="submission" date="2022-11" db="EMBL/GenBank/DDBJ databases">
        <title>Genome Sequence of Cubamyces cubensis.</title>
        <authorList>
            <person name="Buettner E."/>
        </authorList>
    </citation>
    <scope>NUCLEOTIDE SEQUENCE</scope>
    <source>
        <strain evidence="3">MPL-01</strain>
    </source>
</reference>
<proteinExistence type="predicted"/>
<keyword evidence="4" id="KW-1185">Reference proteome</keyword>
<organism evidence="3 4">
    <name type="scientific">Trametes cubensis</name>
    <dbReference type="NCBI Taxonomy" id="1111947"/>
    <lineage>
        <taxon>Eukaryota</taxon>
        <taxon>Fungi</taxon>
        <taxon>Dikarya</taxon>
        <taxon>Basidiomycota</taxon>
        <taxon>Agaricomycotina</taxon>
        <taxon>Agaricomycetes</taxon>
        <taxon>Polyporales</taxon>
        <taxon>Polyporaceae</taxon>
        <taxon>Trametes</taxon>
    </lineage>
</organism>
<dbReference type="InterPro" id="IPR010730">
    <property type="entry name" value="HET"/>
</dbReference>
<evidence type="ECO:0000313" key="3">
    <source>
        <dbReference type="EMBL" id="KAJ8488926.1"/>
    </source>
</evidence>
<feature type="domain" description="DUF8212" evidence="2">
    <location>
        <begin position="245"/>
        <end position="392"/>
    </location>
</feature>
<dbReference type="Pfam" id="PF26640">
    <property type="entry name" value="DUF8212"/>
    <property type="match status" value="1"/>
</dbReference>
<dbReference type="PANTHER" id="PTHR10622">
    <property type="entry name" value="HET DOMAIN-CONTAINING PROTEIN"/>
    <property type="match status" value="1"/>
</dbReference>
<dbReference type="PANTHER" id="PTHR10622:SF10">
    <property type="entry name" value="HET DOMAIN-CONTAINING PROTEIN"/>
    <property type="match status" value="1"/>
</dbReference>
<evidence type="ECO:0000259" key="2">
    <source>
        <dbReference type="Pfam" id="PF26640"/>
    </source>
</evidence>
<name>A0AAD7U0M8_9APHY</name>
<comment type="caution">
    <text evidence="3">The sequence shown here is derived from an EMBL/GenBank/DDBJ whole genome shotgun (WGS) entry which is preliminary data.</text>
</comment>
<accession>A0AAD7U0M8</accession>
<dbReference type="Pfam" id="PF06985">
    <property type="entry name" value="HET"/>
    <property type="match status" value="1"/>
</dbReference>
<dbReference type="InterPro" id="IPR058525">
    <property type="entry name" value="DUF8212"/>
</dbReference>
<dbReference type="EMBL" id="JAPEVG010000056">
    <property type="protein sequence ID" value="KAJ8488926.1"/>
    <property type="molecule type" value="Genomic_DNA"/>
</dbReference>
<protein>
    <recommendedName>
        <fullName evidence="5">Vegetative incompatibility protein HET-E-1</fullName>
    </recommendedName>
</protein>
<dbReference type="Proteomes" id="UP001215151">
    <property type="component" value="Unassembled WGS sequence"/>
</dbReference>
<gene>
    <name evidence="3" type="ORF">ONZ51_g3245</name>
</gene>
<evidence type="ECO:0008006" key="5">
    <source>
        <dbReference type="Google" id="ProtNLM"/>
    </source>
</evidence>
<evidence type="ECO:0000313" key="4">
    <source>
        <dbReference type="Proteomes" id="UP001215151"/>
    </source>
</evidence>
<feature type="domain" description="Heterokaryon incompatibility" evidence="1">
    <location>
        <begin position="22"/>
        <end position="133"/>
    </location>
</feature>
<evidence type="ECO:0000259" key="1">
    <source>
        <dbReference type="Pfam" id="PF06985"/>
    </source>
</evidence>
<sequence>MWLLDTSNGKLCYIADPSQENYAILSHVWITGKEQSFQDLQRLHELSTTEALHDRASRLAGRTPRSVLYKASEKIRECCAFARVRGYRWLWVDTCCIDKTSSAELSEAINSMYQWYQQSGVCYAFLHDVDDEDDPRAPGSQFRQSRWFRRGWTLQELIAPQELVFIGRQWRPFGTKASLADVVEEITGVERAILEHRRPLSSVSVARRMSWAAKRKTTRVEDEAYSLMGIFGVNIPTIYGEGRGAFYRLQEEILRHIPDQSIFVWGPLVYDRYKWPCLSFGQSPIADSEFEDPPYRYLFAPSPTAFDHSAGISPVPLDDFQREIGMEVPVPEYTITSYGIHASFPLVPLWKPDAGTDQAPDVQLDVQQARGTAKQQQVKVHIALLACKDTEDGLMALILRAPLDQGHGQYTTGCRYDAGFVRGVSLRCLQDVLKRSPEESTGLPTPKLSSVYVPYRPFELPVESYADRHGRRGWRFKLEDGAESDVDLPPRSPMFECPCEIVIERWSIARLRKAGYAVRLPSNGDNTALQVSDEDPIVQIALARGGMNSAPVHIALKPCDITHSSFIPQPLTALVGFGAPPVETTGRKVVRILYFPEPLSETCKKMHVREWTDAAQEFVEPGTGRTVRLSFTSWTDYLDSGNCSGMYSLAIEIREASASG</sequence>